<organism evidence="1 2">
    <name type="scientific">Metabacillus idriensis</name>
    <dbReference type="NCBI Taxonomy" id="324768"/>
    <lineage>
        <taxon>Bacteria</taxon>
        <taxon>Bacillati</taxon>
        <taxon>Bacillota</taxon>
        <taxon>Bacilli</taxon>
        <taxon>Bacillales</taxon>
        <taxon>Bacillaceae</taxon>
        <taxon>Metabacillus</taxon>
    </lineage>
</organism>
<keyword evidence="2" id="KW-1185">Reference proteome</keyword>
<dbReference type="EMBL" id="WKKF01000002">
    <property type="protein sequence ID" value="MRX54336.1"/>
    <property type="molecule type" value="Genomic_DNA"/>
</dbReference>
<dbReference type="RefSeq" id="WP_154318530.1">
    <property type="nucleotide sequence ID" value="NZ_CAJGAA010000002.1"/>
</dbReference>
<dbReference type="AlphaFoldDB" id="A0A6I2MBG9"/>
<evidence type="ECO:0000313" key="1">
    <source>
        <dbReference type="EMBL" id="MRX54336.1"/>
    </source>
</evidence>
<evidence type="ECO:0008006" key="3">
    <source>
        <dbReference type="Google" id="ProtNLM"/>
    </source>
</evidence>
<sequence length="77" mass="8827">MDKKYIEETASNVAAEYMLVEEDIDFVVTDVQITKEDVGVAFVNGYVRNEKNKKYSVMVDYRADFDIGGYGEIDDEK</sequence>
<comment type="caution">
    <text evidence="1">The sequence shown here is derived from an EMBL/GenBank/DDBJ whole genome shotgun (WGS) entry which is preliminary data.</text>
</comment>
<protein>
    <recommendedName>
        <fullName evidence="3">PepSY domain-containing protein</fullName>
    </recommendedName>
</protein>
<name>A0A6I2MBG9_9BACI</name>
<gene>
    <name evidence="1" type="ORF">GJU41_10155</name>
</gene>
<proteinExistence type="predicted"/>
<dbReference type="Proteomes" id="UP000441585">
    <property type="component" value="Unassembled WGS sequence"/>
</dbReference>
<reference evidence="1 2" key="1">
    <citation type="submission" date="2019-11" db="EMBL/GenBank/DDBJ databases">
        <title>Bacillus idriensis genome.</title>
        <authorList>
            <person name="Konopka E.N."/>
            <person name="Newman J.D."/>
        </authorList>
    </citation>
    <scope>NUCLEOTIDE SEQUENCE [LARGE SCALE GENOMIC DNA]</scope>
    <source>
        <strain evidence="1 2">DSM 19097</strain>
    </source>
</reference>
<evidence type="ECO:0000313" key="2">
    <source>
        <dbReference type="Proteomes" id="UP000441585"/>
    </source>
</evidence>
<accession>A0A6I2MBG9</accession>